<keyword evidence="2" id="KW-1185">Reference proteome</keyword>
<dbReference type="EMBL" id="JARJCN010000015">
    <property type="protein sequence ID" value="KAJ7094078.1"/>
    <property type="molecule type" value="Genomic_DNA"/>
</dbReference>
<protein>
    <submittedName>
        <fullName evidence="1">Uncharacterized protein</fullName>
    </submittedName>
</protein>
<organism evidence="1 2">
    <name type="scientific">Mycena belliarum</name>
    <dbReference type="NCBI Taxonomy" id="1033014"/>
    <lineage>
        <taxon>Eukaryota</taxon>
        <taxon>Fungi</taxon>
        <taxon>Dikarya</taxon>
        <taxon>Basidiomycota</taxon>
        <taxon>Agaricomycotina</taxon>
        <taxon>Agaricomycetes</taxon>
        <taxon>Agaricomycetidae</taxon>
        <taxon>Agaricales</taxon>
        <taxon>Marasmiineae</taxon>
        <taxon>Mycenaceae</taxon>
        <taxon>Mycena</taxon>
    </lineage>
</organism>
<dbReference type="AlphaFoldDB" id="A0AAD6UB58"/>
<evidence type="ECO:0000313" key="1">
    <source>
        <dbReference type="EMBL" id="KAJ7094078.1"/>
    </source>
</evidence>
<proteinExistence type="predicted"/>
<name>A0AAD6UB58_9AGAR</name>
<accession>A0AAD6UB58</accession>
<comment type="caution">
    <text evidence="1">The sequence shown here is derived from an EMBL/GenBank/DDBJ whole genome shotgun (WGS) entry which is preliminary data.</text>
</comment>
<dbReference type="Gene3D" id="3.30.1360.20">
    <property type="entry name" value="Transcriptional coactivator/pterin dehydratase"/>
    <property type="match status" value="1"/>
</dbReference>
<dbReference type="Proteomes" id="UP001222325">
    <property type="component" value="Unassembled WGS sequence"/>
</dbReference>
<reference evidence="1" key="1">
    <citation type="submission" date="2023-03" db="EMBL/GenBank/DDBJ databases">
        <title>Massive genome expansion in bonnet fungi (Mycena s.s.) driven by repeated elements and novel gene families across ecological guilds.</title>
        <authorList>
            <consortium name="Lawrence Berkeley National Laboratory"/>
            <person name="Harder C.B."/>
            <person name="Miyauchi S."/>
            <person name="Viragh M."/>
            <person name="Kuo A."/>
            <person name="Thoen E."/>
            <person name="Andreopoulos B."/>
            <person name="Lu D."/>
            <person name="Skrede I."/>
            <person name="Drula E."/>
            <person name="Henrissat B."/>
            <person name="Morin E."/>
            <person name="Kohler A."/>
            <person name="Barry K."/>
            <person name="LaButti K."/>
            <person name="Morin E."/>
            <person name="Salamov A."/>
            <person name="Lipzen A."/>
            <person name="Mereny Z."/>
            <person name="Hegedus B."/>
            <person name="Baldrian P."/>
            <person name="Stursova M."/>
            <person name="Weitz H."/>
            <person name="Taylor A."/>
            <person name="Grigoriev I.V."/>
            <person name="Nagy L.G."/>
            <person name="Martin F."/>
            <person name="Kauserud H."/>
        </authorList>
    </citation>
    <scope>NUCLEOTIDE SEQUENCE</scope>
    <source>
        <strain evidence="1">CBHHK173m</strain>
    </source>
</reference>
<dbReference type="GO" id="GO:0006729">
    <property type="term" value="P:tetrahydrobiopterin biosynthetic process"/>
    <property type="evidence" value="ECO:0007669"/>
    <property type="project" value="InterPro"/>
</dbReference>
<evidence type="ECO:0000313" key="2">
    <source>
        <dbReference type="Proteomes" id="UP001222325"/>
    </source>
</evidence>
<sequence>MQISRILSHSSTKRLGCTRFHISASLRIPRTALPELPPPPLCSPLTSVQSITQANIHHYVAPLFERNWRVFMELPNLVLSDDTLERGARNVPMLGKKFWFLRGRTAANFLADVAELAGREAHEPRMTLFLGRKKQHVVVRMHTLRTLGETESISETHVVPGLSARDLRLALLLEGRFQDKYVASGKALPLLEMLSKPDVPDLRSIRLWHDGGTTRATETVRADEQWTPLSLESSPLPLLPDLHDAETICTNAHFDLYSRTLCLTGFFRFRTLAAAISFIREIAAFPWYKEDNAELHFLVDARTVRAQLVYPPEHTALTLGNLRAALRIEGLFHTEYVGFARMTDVHPYRRVHQPASVEELQQTRGRPLRMFHRRHNAKMGR</sequence>
<dbReference type="GO" id="GO:0008124">
    <property type="term" value="F:4-alpha-hydroxytetrahydrobiopterin dehydratase activity"/>
    <property type="evidence" value="ECO:0007669"/>
    <property type="project" value="InterPro"/>
</dbReference>
<gene>
    <name evidence="1" type="ORF">B0H15DRAFT_831806</name>
</gene>
<dbReference type="InterPro" id="IPR036428">
    <property type="entry name" value="PCD_sf"/>
</dbReference>